<gene>
    <name evidence="3" type="ORF">SKAU_G00196400</name>
</gene>
<keyword evidence="4" id="KW-1185">Reference proteome</keyword>
<evidence type="ECO:0000259" key="2">
    <source>
        <dbReference type="Pfam" id="PF24626"/>
    </source>
</evidence>
<evidence type="ECO:0000256" key="1">
    <source>
        <dbReference type="SAM" id="MobiDB-lite"/>
    </source>
</evidence>
<feature type="compositionally biased region" description="Low complexity" evidence="1">
    <location>
        <begin position="168"/>
        <end position="181"/>
    </location>
</feature>
<dbReference type="InterPro" id="IPR056924">
    <property type="entry name" value="SH3_Tf2-1"/>
</dbReference>
<dbReference type="OrthoDB" id="8929292at2759"/>
<name>A0A9Q1IXE1_SYNKA</name>
<feature type="region of interest" description="Disordered" evidence="1">
    <location>
        <begin position="168"/>
        <end position="205"/>
    </location>
</feature>
<feature type="domain" description="Tf2-1-like SH3-like" evidence="2">
    <location>
        <begin position="109"/>
        <end position="167"/>
    </location>
</feature>
<dbReference type="Proteomes" id="UP001152622">
    <property type="component" value="Chromosome 6"/>
</dbReference>
<feature type="compositionally biased region" description="Polar residues" evidence="1">
    <location>
        <begin position="195"/>
        <end position="205"/>
    </location>
</feature>
<dbReference type="AlphaFoldDB" id="A0A9Q1IXE1"/>
<accession>A0A9Q1IXE1</accession>
<organism evidence="3 4">
    <name type="scientific">Synaphobranchus kaupii</name>
    <name type="common">Kaup's arrowtooth eel</name>
    <dbReference type="NCBI Taxonomy" id="118154"/>
    <lineage>
        <taxon>Eukaryota</taxon>
        <taxon>Metazoa</taxon>
        <taxon>Chordata</taxon>
        <taxon>Craniata</taxon>
        <taxon>Vertebrata</taxon>
        <taxon>Euteleostomi</taxon>
        <taxon>Actinopterygii</taxon>
        <taxon>Neopterygii</taxon>
        <taxon>Teleostei</taxon>
        <taxon>Anguilliformes</taxon>
        <taxon>Synaphobranchidae</taxon>
        <taxon>Synaphobranchus</taxon>
    </lineage>
</organism>
<proteinExistence type="predicted"/>
<dbReference type="Pfam" id="PF24626">
    <property type="entry name" value="SH3_Tf2-1"/>
    <property type="match status" value="1"/>
</dbReference>
<sequence length="212" mass="23190">MHTTPLRPQSNGLVECFNRTLGAQLDHHTGDHRVYPRPVDVRPGTTDAAVPGFWALSGYTVSTCRSRVRRPIERLGAAHAFARQQAESAGPRQKRAYDQHTKGAHFKTGDLVWVYGPKRTKGKSPKLQSAWVGPYTVLERLGEVVYRVRLLPRGRTVVLHRDWLTPYRGAARPASSGSPARGTPPPTAGAHRNGRQSLASAPGTSCQFALSA</sequence>
<evidence type="ECO:0000313" key="3">
    <source>
        <dbReference type="EMBL" id="KAJ8356846.1"/>
    </source>
</evidence>
<evidence type="ECO:0000313" key="4">
    <source>
        <dbReference type="Proteomes" id="UP001152622"/>
    </source>
</evidence>
<comment type="caution">
    <text evidence="3">The sequence shown here is derived from an EMBL/GenBank/DDBJ whole genome shotgun (WGS) entry which is preliminary data.</text>
</comment>
<reference evidence="3" key="1">
    <citation type="journal article" date="2023" name="Science">
        <title>Genome structures resolve the early diversification of teleost fishes.</title>
        <authorList>
            <person name="Parey E."/>
            <person name="Louis A."/>
            <person name="Montfort J."/>
            <person name="Bouchez O."/>
            <person name="Roques C."/>
            <person name="Iampietro C."/>
            <person name="Lluch J."/>
            <person name="Castinel A."/>
            <person name="Donnadieu C."/>
            <person name="Desvignes T."/>
            <person name="Floi Bucao C."/>
            <person name="Jouanno E."/>
            <person name="Wen M."/>
            <person name="Mejri S."/>
            <person name="Dirks R."/>
            <person name="Jansen H."/>
            <person name="Henkel C."/>
            <person name="Chen W.J."/>
            <person name="Zahm M."/>
            <person name="Cabau C."/>
            <person name="Klopp C."/>
            <person name="Thompson A.W."/>
            <person name="Robinson-Rechavi M."/>
            <person name="Braasch I."/>
            <person name="Lecointre G."/>
            <person name="Bobe J."/>
            <person name="Postlethwait J.H."/>
            <person name="Berthelot C."/>
            <person name="Roest Crollius H."/>
            <person name="Guiguen Y."/>
        </authorList>
    </citation>
    <scope>NUCLEOTIDE SEQUENCE</scope>
    <source>
        <strain evidence="3">WJC10195</strain>
    </source>
</reference>
<protein>
    <recommendedName>
        <fullName evidence="2">Tf2-1-like SH3-like domain-containing protein</fullName>
    </recommendedName>
</protein>
<dbReference type="EMBL" id="JAINUF010000006">
    <property type="protein sequence ID" value="KAJ8356846.1"/>
    <property type="molecule type" value="Genomic_DNA"/>
</dbReference>